<feature type="compositionally biased region" description="Polar residues" evidence="1">
    <location>
        <begin position="74"/>
        <end position="87"/>
    </location>
</feature>
<protein>
    <submittedName>
        <fullName evidence="2">Centriole, cilia and spindle-associated protein</fullName>
    </submittedName>
</protein>
<sequence length="346" mass="39690">MSANNNIMSKKIRTEYMKKFRDPKWETFSKSYEDSVKYRLTRRLMEQTHRPLFENGWDSGSDSSGRSSPKLQEGNISNGRHYISSSESKNETAEVLNSWKPQVNGEIHTDTSATVESSAPLENGHKGVTTNGPSESIPKRRQRYRAPRSEPCYPNKELDSDESHLSISRKPSRAKSQPPGNTKERTSNRENRRSFIHPDWAERHMETRERRTPNIRASVSAGEIHRADVGVQTRREAKKGGRASDHRRARSADLEKARRSALSMADERWMTEYMRCFSARLSCSGPFGTIVNALMNLQRSGGTAATWYKWELSANSQLTSCNYELYEDVNAFYKLESRNYRNYEAA</sequence>
<evidence type="ECO:0000313" key="2">
    <source>
        <dbReference type="EMBL" id="ROL52043.1"/>
    </source>
</evidence>
<dbReference type="GO" id="GO:1901673">
    <property type="term" value="P:regulation of mitotic spindle assembly"/>
    <property type="evidence" value="ECO:0007669"/>
    <property type="project" value="TreeGrafter"/>
</dbReference>
<feature type="compositionally biased region" description="Basic and acidic residues" evidence="1">
    <location>
        <begin position="182"/>
        <end position="193"/>
    </location>
</feature>
<dbReference type="Proteomes" id="UP000281406">
    <property type="component" value="Unassembled WGS sequence"/>
</dbReference>
<organism evidence="2 3">
    <name type="scientific">Anabarilius grahami</name>
    <name type="common">Kanglang fish</name>
    <name type="synonym">Barilius grahami</name>
    <dbReference type="NCBI Taxonomy" id="495550"/>
    <lineage>
        <taxon>Eukaryota</taxon>
        <taxon>Metazoa</taxon>
        <taxon>Chordata</taxon>
        <taxon>Craniata</taxon>
        <taxon>Vertebrata</taxon>
        <taxon>Euteleostomi</taxon>
        <taxon>Actinopterygii</taxon>
        <taxon>Neopterygii</taxon>
        <taxon>Teleostei</taxon>
        <taxon>Ostariophysi</taxon>
        <taxon>Cypriniformes</taxon>
        <taxon>Xenocyprididae</taxon>
        <taxon>Xenocypridinae</taxon>
        <taxon>Xenocypridinae incertae sedis</taxon>
        <taxon>Anabarilius</taxon>
    </lineage>
</organism>
<dbReference type="GO" id="GO:0035869">
    <property type="term" value="C:ciliary transition zone"/>
    <property type="evidence" value="ECO:0007669"/>
    <property type="project" value="TreeGrafter"/>
</dbReference>
<dbReference type="GO" id="GO:0005814">
    <property type="term" value="C:centriole"/>
    <property type="evidence" value="ECO:0007669"/>
    <property type="project" value="TreeGrafter"/>
</dbReference>
<name>A0A3N0Z1D3_ANAGA</name>
<reference evidence="2 3" key="1">
    <citation type="submission" date="2018-10" db="EMBL/GenBank/DDBJ databases">
        <title>Genome assembly for a Yunnan-Guizhou Plateau 3E fish, Anabarilius grahami (Regan), and its evolutionary and genetic applications.</title>
        <authorList>
            <person name="Jiang W."/>
        </authorList>
    </citation>
    <scope>NUCLEOTIDE SEQUENCE [LARGE SCALE GENOMIC DNA]</scope>
    <source>
        <strain evidence="2">AG-KIZ</strain>
        <tissue evidence="2">Muscle</tissue>
    </source>
</reference>
<dbReference type="PANTHER" id="PTHR31022">
    <property type="entry name" value="CENTRIOLE, CILIA AND SPINDLE-ASSOCIATED PROTEIN"/>
    <property type="match status" value="1"/>
</dbReference>
<dbReference type="Pfam" id="PF15748">
    <property type="entry name" value="CCSAP"/>
    <property type="match status" value="1"/>
</dbReference>
<dbReference type="GO" id="GO:0008017">
    <property type="term" value="F:microtubule binding"/>
    <property type="evidence" value="ECO:0007669"/>
    <property type="project" value="TreeGrafter"/>
</dbReference>
<dbReference type="GO" id="GO:0005819">
    <property type="term" value="C:spindle"/>
    <property type="evidence" value="ECO:0007669"/>
    <property type="project" value="TreeGrafter"/>
</dbReference>
<comment type="caution">
    <text evidence="2">The sequence shown here is derived from an EMBL/GenBank/DDBJ whole genome shotgun (WGS) entry which is preliminary data.</text>
</comment>
<evidence type="ECO:0000313" key="3">
    <source>
        <dbReference type="Proteomes" id="UP000281406"/>
    </source>
</evidence>
<proteinExistence type="predicted"/>
<dbReference type="GO" id="GO:0036064">
    <property type="term" value="C:ciliary basal body"/>
    <property type="evidence" value="ECO:0007669"/>
    <property type="project" value="TreeGrafter"/>
</dbReference>
<dbReference type="AlphaFoldDB" id="A0A3N0Z1D3"/>
<dbReference type="InterPro" id="IPR029774">
    <property type="entry name" value="CSAP"/>
</dbReference>
<dbReference type="OrthoDB" id="6616361at2759"/>
<accession>A0A3N0Z1D3</accession>
<dbReference type="EMBL" id="RJVU01017965">
    <property type="protein sequence ID" value="ROL52043.1"/>
    <property type="molecule type" value="Genomic_DNA"/>
</dbReference>
<evidence type="ECO:0000256" key="1">
    <source>
        <dbReference type="SAM" id="MobiDB-lite"/>
    </source>
</evidence>
<keyword evidence="3" id="KW-1185">Reference proteome</keyword>
<feature type="region of interest" description="Disordered" evidence="1">
    <location>
        <begin position="52"/>
        <end position="198"/>
    </location>
</feature>
<dbReference type="PANTHER" id="PTHR31022:SF6">
    <property type="entry name" value="CENTRIOLE, CILIA AND SPINDLE-ASSOCIATED PROTEIN"/>
    <property type="match status" value="1"/>
</dbReference>
<feature type="region of interest" description="Disordered" evidence="1">
    <location>
        <begin position="233"/>
        <end position="255"/>
    </location>
</feature>
<gene>
    <name evidence="2" type="ORF">DPX16_23535</name>
</gene>
<feature type="compositionally biased region" description="Low complexity" evidence="1">
    <location>
        <begin position="58"/>
        <end position="68"/>
    </location>
</feature>